<proteinExistence type="predicted"/>
<keyword evidence="2" id="KW-0812">Transmembrane</keyword>
<evidence type="ECO:0000313" key="3">
    <source>
        <dbReference type="EMBL" id="KAI1864221.1"/>
    </source>
</evidence>
<name>A0A9P9WHW9_9PEZI</name>
<sequence length="396" mass="40621">MARYQHPAQQQPFGLGQDEKSRSTFPIEGKPAAQRKMPARRLLFGLLVLFCVAFGLATASVSNGESGNEGGEGQSILGQEDSSLAKLFSSASPEAIHRLLHSYFPDTFKHGVYPSDESAVEALYSSDAALATSLVELAKRQNASSSTDSGTTVSTTVIDSTTAVTTTTKEPTTSPTTQAPTTTTQTTPTTAPTTTQEPTTTQKPTTVAPTTTTATSVVTTPTTTTTKATSNTAASTTTPGTSMTKVTSVRETTTAVVSSTRLTSESPVSSPSSTRMTSSTTAAGTTLSTSKTAVTTTSHASSSTRVSTFTSTRPDGGVTTVYSTEVVPASESTSAPSSTGDSSGNLQLGFAAPNHRAPILGAAMGVVVGAILLVDAFAALGMALFEERDSSALPDR</sequence>
<gene>
    <name evidence="3" type="ORF">JX265_008592</name>
</gene>
<feature type="transmembrane region" description="Helical" evidence="2">
    <location>
        <begin position="42"/>
        <end position="61"/>
    </location>
</feature>
<dbReference type="Proteomes" id="UP000829685">
    <property type="component" value="Unassembled WGS sequence"/>
</dbReference>
<evidence type="ECO:0000256" key="1">
    <source>
        <dbReference type="SAM" id="MobiDB-lite"/>
    </source>
</evidence>
<dbReference type="AlphaFoldDB" id="A0A9P9WHW9"/>
<keyword evidence="4" id="KW-1185">Reference proteome</keyword>
<comment type="caution">
    <text evidence="3">The sequence shown here is derived from an EMBL/GenBank/DDBJ whole genome shotgun (WGS) entry which is preliminary data.</text>
</comment>
<feature type="transmembrane region" description="Helical" evidence="2">
    <location>
        <begin position="359"/>
        <end position="385"/>
    </location>
</feature>
<feature type="compositionally biased region" description="Polar residues" evidence="1">
    <location>
        <begin position="249"/>
        <end position="262"/>
    </location>
</feature>
<accession>A0A9P9WHW9</accession>
<feature type="region of interest" description="Disordered" evidence="1">
    <location>
        <begin position="162"/>
        <end position="318"/>
    </location>
</feature>
<evidence type="ECO:0000313" key="4">
    <source>
        <dbReference type="Proteomes" id="UP000829685"/>
    </source>
</evidence>
<keyword evidence="2" id="KW-1133">Transmembrane helix</keyword>
<organism evidence="3 4">
    <name type="scientific">Neoarthrinium moseri</name>
    <dbReference type="NCBI Taxonomy" id="1658444"/>
    <lineage>
        <taxon>Eukaryota</taxon>
        <taxon>Fungi</taxon>
        <taxon>Dikarya</taxon>
        <taxon>Ascomycota</taxon>
        <taxon>Pezizomycotina</taxon>
        <taxon>Sordariomycetes</taxon>
        <taxon>Xylariomycetidae</taxon>
        <taxon>Amphisphaeriales</taxon>
        <taxon>Apiosporaceae</taxon>
        <taxon>Neoarthrinium</taxon>
    </lineage>
</organism>
<feature type="compositionally biased region" description="Low complexity" evidence="1">
    <location>
        <begin position="162"/>
        <end position="247"/>
    </location>
</feature>
<evidence type="ECO:0000256" key="2">
    <source>
        <dbReference type="SAM" id="Phobius"/>
    </source>
</evidence>
<feature type="compositionally biased region" description="Low complexity" evidence="1">
    <location>
        <begin position="263"/>
        <end position="313"/>
    </location>
</feature>
<feature type="region of interest" description="Disordered" evidence="1">
    <location>
        <begin position="1"/>
        <end position="32"/>
    </location>
</feature>
<dbReference type="EMBL" id="JAFIMR010000024">
    <property type="protein sequence ID" value="KAI1864221.1"/>
    <property type="molecule type" value="Genomic_DNA"/>
</dbReference>
<keyword evidence="2" id="KW-0472">Membrane</keyword>
<protein>
    <submittedName>
        <fullName evidence="3">Uncharacterized protein</fullName>
    </submittedName>
</protein>
<reference evidence="3" key="1">
    <citation type="submission" date="2021-03" db="EMBL/GenBank/DDBJ databases">
        <title>Revisited historic fungal species revealed as producer of novel bioactive compounds through whole genome sequencing and comparative genomics.</title>
        <authorList>
            <person name="Vignolle G.A."/>
            <person name="Hochenegger N."/>
            <person name="Mach R.L."/>
            <person name="Mach-Aigner A.R."/>
            <person name="Javad Rahimi M."/>
            <person name="Salim K.A."/>
            <person name="Chan C.M."/>
            <person name="Lim L.B.L."/>
            <person name="Cai F."/>
            <person name="Druzhinina I.S."/>
            <person name="U'Ren J.M."/>
            <person name="Derntl C."/>
        </authorList>
    </citation>
    <scope>NUCLEOTIDE SEQUENCE</scope>
    <source>
        <strain evidence="3">TUCIM 5799</strain>
    </source>
</reference>